<dbReference type="GO" id="GO:0042393">
    <property type="term" value="F:histone binding"/>
    <property type="evidence" value="ECO:0007669"/>
    <property type="project" value="TreeGrafter"/>
</dbReference>
<dbReference type="SUPFAM" id="SSF48371">
    <property type="entry name" value="ARM repeat"/>
    <property type="match status" value="1"/>
</dbReference>
<evidence type="ECO:0000256" key="3">
    <source>
        <dbReference type="ARBA" id="ARBA00022776"/>
    </source>
</evidence>
<keyword evidence="6" id="KW-0131">Cell cycle</keyword>
<dbReference type="Pfam" id="PF12717">
    <property type="entry name" value="Cnd1"/>
    <property type="match status" value="1"/>
</dbReference>
<protein>
    <recommendedName>
        <fullName evidence="7">Condensin complex subunit 1 C-terminal domain-containing protein</fullName>
    </recommendedName>
</protein>
<feature type="domain" description="Condensin complex subunit 1 C-terminal" evidence="7">
    <location>
        <begin position="1080"/>
        <end position="1176"/>
    </location>
</feature>
<keyword evidence="3" id="KW-0498">Mitosis</keyword>
<evidence type="ECO:0000256" key="1">
    <source>
        <dbReference type="ARBA" id="ARBA00004123"/>
    </source>
</evidence>
<dbReference type="InterPro" id="IPR026971">
    <property type="entry name" value="CND1/NCAPD3"/>
</dbReference>
<dbReference type="GO" id="GO:0007076">
    <property type="term" value="P:mitotic chromosome condensation"/>
    <property type="evidence" value="ECO:0007669"/>
    <property type="project" value="InterPro"/>
</dbReference>
<comment type="subcellular location">
    <subcellularLocation>
        <location evidence="1">Nucleus</location>
    </subcellularLocation>
</comment>
<organism evidence="8">
    <name type="scientific">Notodromas monacha</name>
    <dbReference type="NCBI Taxonomy" id="399045"/>
    <lineage>
        <taxon>Eukaryota</taxon>
        <taxon>Metazoa</taxon>
        <taxon>Ecdysozoa</taxon>
        <taxon>Arthropoda</taxon>
        <taxon>Crustacea</taxon>
        <taxon>Oligostraca</taxon>
        <taxon>Ostracoda</taxon>
        <taxon>Podocopa</taxon>
        <taxon>Podocopida</taxon>
        <taxon>Cypridocopina</taxon>
        <taxon>Cypridoidea</taxon>
        <taxon>Cyprididae</taxon>
        <taxon>Notodromas</taxon>
    </lineage>
</organism>
<evidence type="ECO:0000313" key="8">
    <source>
        <dbReference type="EMBL" id="CAD7280111.1"/>
    </source>
</evidence>
<dbReference type="GO" id="GO:0000779">
    <property type="term" value="C:condensed chromosome, centromeric region"/>
    <property type="evidence" value="ECO:0007669"/>
    <property type="project" value="TreeGrafter"/>
</dbReference>
<evidence type="ECO:0000256" key="5">
    <source>
        <dbReference type="ARBA" id="ARBA00023242"/>
    </source>
</evidence>
<evidence type="ECO:0000256" key="6">
    <source>
        <dbReference type="ARBA" id="ARBA00023306"/>
    </source>
</evidence>
<dbReference type="Gene3D" id="1.25.10.10">
    <property type="entry name" value="Leucine-rich Repeat Variant"/>
    <property type="match status" value="2"/>
</dbReference>
<dbReference type="EMBL" id="CAJPEX010001947">
    <property type="protein sequence ID" value="CAG0920263.1"/>
    <property type="molecule type" value="Genomic_DNA"/>
</dbReference>
<keyword evidence="9" id="KW-1185">Reference proteome</keyword>
<evidence type="ECO:0000256" key="4">
    <source>
        <dbReference type="ARBA" id="ARBA00023067"/>
    </source>
</evidence>
<dbReference type="EMBL" id="OA883984">
    <property type="protein sequence ID" value="CAD7280111.1"/>
    <property type="molecule type" value="Genomic_DNA"/>
</dbReference>
<evidence type="ECO:0000259" key="7">
    <source>
        <dbReference type="Pfam" id="PF12717"/>
    </source>
</evidence>
<keyword evidence="4" id="KW-0226">DNA condensation</keyword>
<dbReference type="Proteomes" id="UP000678499">
    <property type="component" value="Unassembled WGS sequence"/>
</dbReference>
<dbReference type="GO" id="GO:0051301">
    <property type="term" value="P:cell division"/>
    <property type="evidence" value="ECO:0007669"/>
    <property type="project" value="UniProtKB-KW"/>
</dbReference>
<name>A0A7R9GGV6_9CRUS</name>
<evidence type="ECO:0000313" key="9">
    <source>
        <dbReference type="Proteomes" id="UP000678499"/>
    </source>
</evidence>
<proteinExistence type="predicted"/>
<gene>
    <name evidence="8" type="ORF">NMOB1V02_LOCUS7774</name>
</gene>
<dbReference type="InterPro" id="IPR011989">
    <property type="entry name" value="ARM-like"/>
</dbReference>
<keyword evidence="5" id="KW-0539">Nucleus</keyword>
<dbReference type="OrthoDB" id="10263978at2759"/>
<evidence type="ECO:0000256" key="2">
    <source>
        <dbReference type="ARBA" id="ARBA00022618"/>
    </source>
</evidence>
<dbReference type="GO" id="GO:0005634">
    <property type="term" value="C:nucleus"/>
    <property type="evidence" value="ECO:0007669"/>
    <property type="project" value="UniProtKB-SubCell"/>
</dbReference>
<dbReference type="GO" id="GO:0010032">
    <property type="term" value="P:meiotic chromosome condensation"/>
    <property type="evidence" value="ECO:0007669"/>
    <property type="project" value="TreeGrafter"/>
</dbReference>
<dbReference type="InterPro" id="IPR016024">
    <property type="entry name" value="ARM-type_fold"/>
</dbReference>
<dbReference type="PANTHER" id="PTHR14222">
    <property type="entry name" value="CONDENSIN"/>
    <property type="match status" value="1"/>
</dbReference>
<keyword evidence="2" id="KW-0132">Cell division</keyword>
<dbReference type="GO" id="GO:0000796">
    <property type="term" value="C:condensin complex"/>
    <property type="evidence" value="ECO:0007669"/>
    <property type="project" value="TreeGrafter"/>
</dbReference>
<dbReference type="InterPro" id="IPR032682">
    <property type="entry name" value="Cnd1_C"/>
</dbReference>
<accession>A0A7R9GGV6</accession>
<dbReference type="PANTHER" id="PTHR14222:SF1">
    <property type="entry name" value="CONDENSIN-2 COMPLEX SUBUNIT D3"/>
    <property type="match status" value="1"/>
</dbReference>
<sequence length="1400" mass="158702">MPTFDWLNPYPREMFPEVSDDDLEIMTDALLKTVDGIVLLNLDSMDEDFILELVESKFDKLCDCLPESVRVGDKVEYGTLLMNVVNSWNHWIKCGTQYLKQDGMQRVPASKDFRSSFWLMLEHFDVKSLALVALLSQLMRFGASEGQSFTRGGSFMKDHELSLYASAAYLLMIGTLIPEDSENVRVTFQTIVFNRALQNLFSVRHYVYHDGKESIATLEEAMKTIQSVEMGLNAANWALKFFQCAGEEQTEFASDVFVTITRLISSAFRPESELEDVAKSCNRAAYNCLLTIYRRSASSGCNPEKKRIVIKGILARVAGSITGSFFGKTEYDQREIECMRMHATDFLSGMVKEWRGFSPKDNIMWLLLLQKLTTKSGENRKKRIANSIVNLLGFCKPEVWMSFLGWLLGIGHGNLVSVRLLAVEVTGLLLLDGDSLFPSDFSAMPVALVARCCLATGFRIPPVEEEALKGLDAIAAAEEKAVLDWEGHIRARGNKRKEPQRGQTTSLPDDAIAARLNHETEDEEEMSVNQHERLSSVITEEPYVSIFLGNKHALCTDAVETDMISFMEGVVCRKLFLYILGRLRDPSIEVQWHALLLLIKCLSNDGNKVKKMAEEILRDAIEEDESKLERRHLRWTGRSSKSSKNPEKIPMMMAAIAEIEKEQGLNDPLIARKMMEVLLQMAKHDSANIRRSALLLLMKIFEMVREYAVLFHGGALMAERSKDKSVSVRKLMIKGLHEFLCSDSGDPRFRRAWVMGVLPRASDTEETVRKDAIESIYHVMLGEIKSGDYTSLNDTLAVEMLRLTDKLKMNHHLEDAVKRWKEKKLLEKPKEFFDLVNALGTEKMKGAEDDFMTLIALFAEVVWDIPVDVASALVTYAMGILECPWNFLTLTVANALRAVDRVFRIVSRHEREALVHVLSEGLKNYLYPPSTLGPIVKSLHNYEMVILNDSDQVKTLFLRRLEQCDDDFTKYMEAGSGEEILENEGVEQYSEQMRIRCMFTVTHMCALYNEYISNDLKLLKLLKEYAFGAGSKDYVGSPAERARFLAAVLVALGQLAVQDADLAKKCVKRYRALCKDPWSTVRANAASALGAIMSSHQEVNVSDLSDMYSLLFDTDVHVRRTVLSIVIALLQQEYVKPFADNLFEKLLRCTQDSDLEMATSASYYLTQMMRDKSPKVFGARLPGAVQLFNGIQTEAVQMSRKSNFSDDRVPDSETRRKIYMLMASEMDDVTKLKVIDSLVTKFLGNVSKAPERLTEKNEPVIEDCLRILALKEMQLSRKSGEAAVPEPLEEGDSRVARSVEKNAKRLEIIKNYESLMQGTIAPTLIDLRKVLMSVKHPLQLHLNRYLLELYKSNKKKTEDLFKDEPKIVQELERLCKPHGDYDYLSLSENGEEDESHPGES</sequence>
<reference evidence="8" key="1">
    <citation type="submission" date="2020-11" db="EMBL/GenBank/DDBJ databases">
        <authorList>
            <person name="Tran Van P."/>
        </authorList>
    </citation>
    <scope>NUCLEOTIDE SEQUENCE</scope>
</reference>